<keyword evidence="2" id="KW-0378">Hydrolase</keyword>
<dbReference type="EMBL" id="VXPY01000048">
    <property type="protein sequence ID" value="MYD90098.1"/>
    <property type="molecule type" value="Genomic_DNA"/>
</dbReference>
<accession>A0A6B1DS35</accession>
<evidence type="ECO:0000313" key="2">
    <source>
        <dbReference type="EMBL" id="MYD90098.1"/>
    </source>
</evidence>
<dbReference type="InterPro" id="IPR029058">
    <property type="entry name" value="AB_hydrolase_fold"/>
</dbReference>
<organism evidence="2">
    <name type="scientific">Caldilineaceae bacterium SB0662_bin_9</name>
    <dbReference type="NCBI Taxonomy" id="2605258"/>
    <lineage>
        <taxon>Bacteria</taxon>
        <taxon>Bacillati</taxon>
        <taxon>Chloroflexota</taxon>
        <taxon>Caldilineae</taxon>
        <taxon>Caldilineales</taxon>
        <taxon>Caldilineaceae</taxon>
    </lineage>
</organism>
<dbReference type="PANTHER" id="PTHR46623">
    <property type="entry name" value="CARBOXYMETHYLENEBUTENOLIDASE-RELATED"/>
    <property type="match status" value="1"/>
</dbReference>
<comment type="caution">
    <text evidence="2">The sequence shown here is derived from an EMBL/GenBank/DDBJ whole genome shotgun (WGS) entry which is preliminary data.</text>
</comment>
<reference evidence="2" key="1">
    <citation type="submission" date="2019-09" db="EMBL/GenBank/DDBJ databases">
        <title>Characterisation of the sponge microbiome using genome-centric metagenomics.</title>
        <authorList>
            <person name="Engelberts J.P."/>
            <person name="Robbins S.J."/>
            <person name="De Goeij J.M."/>
            <person name="Aranda M."/>
            <person name="Bell S.C."/>
            <person name="Webster N.S."/>
        </authorList>
    </citation>
    <scope>NUCLEOTIDE SEQUENCE</scope>
    <source>
        <strain evidence="2">SB0662_bin_9</strain>
    </source>
</reference>
<dbReference type="SUPFAM" id="SSF53474">
    <property type="entry name" value="alpha/beta-Hydrolases"/>
    <property type="match status" value="1"/>
</dbReference>
<sequence>MCNSLLPGSQDPTSTVAPQALGVRKRQELLATVDQFEYGRITRRSFVQRASSLVGAGAALALLAACTVTIPEPPAAPEGVGSEGDEDTSATGLTTSMVEYGEHDQQTLQGHLALPASGPAPAVLVIQEWWGLNPHIKDVANRVAQAGYVALAPDLYHGEVATEPTEARKLAMALDQATALAELDVAARYLLDLESTQGDRVGIVGFCLGGRIAQAFAAYNPLNAAAISFYGTPLSDEEAAQVHGALLAIWGAADQAYPLPRTEQLEQALTAAGVPNRRLVYEGAGHSFFNDTRSSYHAEAAQDAWQQSLEWFSTYLGT</sequence>
<gene>
    <name evidence="2" type="ORF">F4Y08_07130</name>
</gene>
<proteinExistence type="predicted"/>
<feature type="domain" description="Dienelactone hydrolase" evidence="1">
    <location>
        <begin position="109"/>
        <end position="316"/>
    </location>
</feature>
<dbReference type="InterPro" id="IPR051049">
    <property type="entry name" value="Dienelactone_hydrolase-like"/>
</dbReference>
<dbReference type="PANTHER" id="PTHR46623:SF6">
    <property type="entry name" value="ALPHA_BETA-HYDROLASES SUPERFAMILY PROTEIN"/>
    <property type="match status" value="1"/>
</dbReference>
<dbReference type="InterPro" id="IPR002925">
    <property type="entry name" value="Dienelactn_hydro"/>
</dbReference>
<name>A0A6B1DS35_9CHLR</name>
<protein>
    <submittedName>
        <fullName evidence="2">Dienelactone hydrolase family protein</fullName>
    </submittedName>
</protein>
<dbReference type="GO" id="GO:0016787">
    <property type="term" value="F:hydrolase activity"/>
    <property type="evidence" value="ECO:0007669"/>
    <property type="project" value="UniProtKB-KW"/>
</dbReference>
<evidence type="ECO:0000259" key="1">
    <source>
        <dbReference type="Pfam" id="PF01738"/>
    </source>
</evidence>
<dbReference type="Gene3D" id="3.40.50.1820">
    <property type="entry name" value="alpha/beta hydrolase"/>
    <property type="match status" value="1"/>
</dbReference>
<dbReference type="Pfam" id="PF01738">
    <property type="entry name" value="DLH"/>
    <property type="match status" value="1"/>
</dbReference>
<dbReference type="AlphaFoldDB" id="A0A6B1DS35"/>